<evidence type="ECO:0000313" key="2">
    <source>
        <dbReference type="Proteomes" id="UP000734854"/>
    </source>
</evidence>
<name>A0A8J5CQU0_ZINOF</name>
<sequence length="100" mass="10771">MRMAPTPISSPSVTDGPTTRISNYCGSFGVEERESIFASEEVEGSKLSLKGKGGAVKVAIFFRPPFIASFFLAFKSAFVASELDRSTSTTPGSDQRKLRT</sequence>
<protein>
    <submittedName>
        <fullName evidence="1">Uncharacterized protein</fullName>
    </submittedName>
</protein>
<proteinExistence type="predicted"/>
<keyword evidence="2" id="KW-1185">Reference proteome</keyword>
<dbReference type="AlphaFoldDB" id="A0A8J5CQU0"/>
<gene>
    <name evidence="1" type="ORF">ZIOFF_074775</name>
</gene>
<comment type="caution">
    <text evidence="1">The sequence shown here is derived from an EMBL/GenBank/DDBJ whole genome shotgun (WGS) entry which is preliminary data.</text>
</comment>
<dbReference type="Proteomes" id="UP000734854">
    <property type="component" value="Unassembled WGS sequence"/>
</dbReference>
<organism evidence="1 2">
    <name type="scientific">Zingiber officinale</name>
    <name type="common">Ginger</name>
    <name type="synonym">Amomum zingiber</name>
    <dbReference type="NCBI Taxonomy" id="94328"/>
    <lineage>
        <taxon>Eukaryota</taxon>
        <taxon>Viridiplantae</taxon>
        <taxon>Streptophyta</taxon>
        <taxon>Embryophyta</taxon>
        <taxon>Tracheophyta</taxon>
        <taxon>Spermatophyta</taxon>
        <taxon>Magnoliopsida</taxon>
        <taxon>Liliopsida</taxon>
        <taxon>Zingiberales</taxon>
        <taxon>Zingiberaceae</taxon>
        <taxon>Zingiber</taxon>
    </lineage>
</organism>
<evidence type="ECO:0000313" key="1">
    <source>
        <dbReference type="EMBL" id="KAG6467404.1"/>
    </source>
</evidence>
<accession>A0A8J5CQU0</accession>
<dbReference type="EMBL" id="JACMSC010000053">
    <property type="protein sequence ID" value="KAG6467404.1"/>
    <property type="molecule type" value="Genomic_DNA"/>
</dbReference>
<reference evidence="1 2" key="1">
    <citation type="submission" date="2020-08" db="EMBL/GenBank/DDBJ databases">
        <title>Plant Genome Project.</title>
        <authorList>
            <person name="Zhang R.-G."/>
        </authorList>
    </citation>
    <scope>NUCLEOTIDE SEQUENCE [LARGE SCALE GENOMIC DNA]</scope>
    <source>
        <tissue evidence="1">Rhizome</tissue>
    </source>
</reference>